<evidence type="ECO:0000256" key="2">
    <source>
        <dbReference type="ARBA" id="ARBA00023110"/>
    </source>
</evidence>
<protein>
    <recommendedName>
        <fullName evidence="4">Peptidyl-prolyl cis-trans isomerase</fullName>
        <shortName evidence="4">PPIase</shortName>
        <ecNumber evidence="4">5.2.1.8</ecNumber>
    </recommendedName>
</protein>
<dbReference type="GO" id="GO:0003755">
    <property type="term" value="F:peptidyl-prolyl cis-trans isomerase activity"/>
    <property type="evidence" value="ECO:0007669"/>
    <property type="project" value="UniProtKB-UniRule"/>
</dbReference>
<dbReference type="InterPro" id="IPR044665">
    <property type="entry name" value="E_coli_cyclophilin_A-like"/>
</dbReference>
<dbReference type="PROSITE" id="PS50072">
    <property type="entry name" value="CSA_PPIASE_2"/>
    <property type="match status" value="1"/>
</dbReference>
<dbReference type="InterPro" id="IPR002130">
    <property type="entry name" value="Cyclophilin-type_PPIase_dom"/>
</dbReference>
<dbReference type="InterPro" id="IPR029000">
    <property type="entry name" value="Cyclophilin-like_dom_sf"/>
</dbReference>
<dbReference type="RefSeq" id="WP_085275463.1">
    <property type="nucleotide sequence ID" value="NZ_FXAG01000004.1"/>
</dbReference>
<dbReference type="PROSITE" id="PS00170">
    <property type="entry name" value="CSA_PPIASE_1"/>
    <property type="match status" value="1"/>
</dbReference>
<keyword evidence="7" id="KW-1185">Reference proteome</keyword>
<gene>
    <name evidence="6" type="ORF">SAMN02745746_01144</name>
</gene>
<name>A0A1Y6BHG1_9NEIS</name>
<dbReference type="STRING" id="1123014.SAMN02745746_01144"/>
<dbReference type="EC" id="5.2.1.8" evidence="4"/>
<feature type="signal peptide" evidence="4">
    <location>
        <begin position="1"/>
        <end position="19"/>
    </location>
</feature>
<keyword evidence="4" id="KW-0732">Signal</keyword>
<dbReference type="Pfam" id="PF00160">
    <property type="entry name" value="Pro_isomerase"/>
    <property type="match status" value="1"/>
</dbReference>
<keyword evidence="3 4" id="KW-0413">Isomerase</keyword>
<dbReference type="EMBL" id="FXAG01000004">
    <property type="protein sequence ID" value="SMF07787.1"/>
    <property type="molecule type" value="Genomic_DNA"/>
</dbReference>
<evidence type="ECO:0000256" key="3">
    <source>
        <dbReference type="ARBA" id="ARBA00023235"/>
    </source>
</evidence>
<evidence type="ECO:0000256" key="1">
    <source>
        <dbReference type="ARBA" id="ARBA00007365"/>
    </source>
</evidence>
<accession>A0A1Y6BHG1</accession>
<sequence>MKSLLTCLALAALPFTTLAAPVVELITNKGNIEITLDSAKAPKTVDNFVAYVKAGHYNGTVFHRIIDGFMIQGGGFDAKLQQKPTRAPIANEANNGLKNDIGTIAMARTNDPNSATAQFFINVANNDFLNYQSSTPQGWGYAVFGKVSKGMDVVNRIAKTRTGYMNGMGDVPFEPIVIQKAILKP</sequence>
<evidence type="ECO:0000259" key="5">
    <source>
        <dbReference type="PROSITE" id="PS50072"/>
    </source>
</evidence>
<dbReference type="Gene3D" id="2.40.100.10">
    <property type="entry name" value="Cyclophilin-like"/>
    <property type="match status" value="1"/>
</dbReference>
<dbReference type="InterPro" id="IPR020892">
    <property type="entry name" value="Cyclophilin-type_PPIase_CS"/>
</dbReference>
<dbReference type="Proteomes" id="UP000192920">
    <property type="component" value="Unassembled WGS sequence"/>
</dbReference>
<dbReference type="GO" id="GO:0006457">
    <property type="term" value="P:protein folding"/>
    <property type="evidence" value="ECO:0007669"/>
    <property type="project" value="InterPro"/>
</dbReference>
<dbReference type="AlphaFoldDB" id="A0A1Y6BHG1"/>
<comment type="catalytic activity">
    <reaction evidence="4">
        <text>[protein]-peptidylproline (omega=180) = [protein]-peptidylproline (omega=0)</text>
        <dbReference type="Rhea" id="RHEA:16237"/>
        <dbReference type="Rhea" id="RHEA-COMP:10747"/>
        <dbReference type="Rhea" id="RHEA-COMP:10748"/>
        <dbReference type="ChEBI" id="CHEBI:83833"/>
        <dbReference type="ChEBI" id="CHEBI:83834"/>
        <dbReference type="EC" id="5.2.1.8"/>
    </reaction>
</comment>
<evidence type="ECO:0000256" key="4">
    <source>
        <dbReference type="RuleBase" id="RU363019"/>
    </source>
</evidence>
<dbReference type="PRINTS" id="PR00153">
    <property type="entry name" value="CSAPPISMRASE"/>
</dbReference>
<evidence type="ECO:0000313" key="6">
    <source>
        <dbReference type="EMBL" id="SMF07787.1"/>
    </source>
</evidence>
<keyword evidence="2 4" id="KW-0697">Rotamase</keyword>
<organism evidence="6 7">
    <name type="scientific">Pseudogulbenkiania subflava DSM 22618</name>
    <dbReference type="NCBI Taxonomy" id="1123014"/>
    <lineage>
        <taxon>Bacteria</taxon>
        <taxon>Pseudomonadati</taxon>
        <taxon>Pseudomonadota</taxon>
        <taxon>Betaproteobacteria</taxon>
        <taxon>Neisseriales</taxon>
        <taxon>Chromobacteriaceae</taxon>
        <taxon>Pseudogulbenkiania</taxon>
    </lineage>
</organism>
<dbReference type="PANTHER" id="PTHR43246">
    <property type="entry name" value="PEPTIDYL-PROLYL CIS-TRANS ISOMERASE CYP38, CHLOROPLASTIC"/>
    <property type="match status" value="1"/>
</dbReference>
<proteinExistence type="inferred from homology"/>
<dbReference type="CDD" id="cd01920">
    <property type="entry name" value="cyclophilin_EcCYP_like"/>
    <property type="match status" value="1"/>
</dbReference>
<reference evidence="7" key="1">
    <citation type="submission" date="2017-04" db="EMBL/GenBank/DDBJ databases">
        <authorList>
            <person name="Varghese N."/>
            <person name="Submissions S."/>
        </authorList>
    </citation>
    <scope>NUCLEOTIDE SEQUENCE [LARGE SCALE GENOMIC DNA]</scope>
    <source>
        <strain evidence="7">DSM 22618</strain>
    </source>
</reference>
<comment type="function">
    <text evidence="4">PPIases accelerate the folding of proteins. It catalyzes the cis-trans isomerization of proline imidic peptide bonds in oligopeptides.</text>
</comment>
<evidence type="ECO:0000313" key="7">
    <source>
        <dbReference type="Proteomes" id="UP000192920"/>
    </source>
</evidence>
<comment type="similarity">
    <text evidence="1 4">Belongs to the cyclophilin-type PPIase family.</text>
</comment>
<feature type="domain" description="PPIase cyclophilin-type" evidence="5">
    <location>
        <begin position="30"/>
        <end position="183"/>
    </location>
</feature>
<feature type="chain" id="PRO_5010897150" description="Peptidyl-prolyl cis-trans isomerase" evidence="4">
    <location>
        <begin position="20"/>
        <end position="185"/>
    </location>
</feature>
<dbReference type="SUPFAM" id="SSF50891">
    <property type="entry name" value="Cyclophilin-like"/>
    <property type="match status" value="1"/>
</dbReference>